<dbReference type="RefSeq" id="XP_040633729.1">
    <property type="nucleotide sequence ID" value="XM_040779519.1"/>
</dbReference>
<keyword evidence="2" id="KW-1185">Reference proteome</keyword>
<organism evidence="1 2">
    <name type="scientific">Aspergillus ruber (strain CBS 135680)</name>
    <dbReference type="NCBI Taxonomy" id="1388766"/>
    <lineage>
        <taxon>Eukaryota</taxon>
        <taxon>Fungi</taxon>
        <taxon>Dikarya</taxon>
        <taxon>Ascomycota</taxon>
        <taxon>Pezizomycotina</taxon>
        <taxon>Eurotiomycetes</taxon>
        <taxon>Eurotiomycetidae</taxon>
        <taxon>Eurotiales</taxon>
        <taxon>Aspergillaceae</taxon>
        <taxon>Aspergillus</taxon>
        <taxon>Aspergillus subgen. Aspergillus</taxon>
    </lineage>
</organism>
<dbReference type="HOGENOM" id="CLU_1578184_0_0_1"/>
<proteinExistence type="predicted"/>
<sequence>MHHLTKDVMQTREDLARLTSGFDIMIEDTTFQMYSPHRPKQIEFAKQKLKDGVIFLFVSKYKCQNFEEYRRHEVQKDVNSKPLYFSQSEIKSKCKEVLNLMNKNEVLIENMTATIRLHFSNCYIIWNSGKFYTLAASNNADDLEHFMAGLVEPAVPKEFMYKKLPRRLV</sequence>
<accession>A0A017S0C1</accession>
<reference evidence="2" key="1">
    <citation type="journal article" date="2014" name="Nat. Commun.">
        <title>Genomic adaptations of the halophilic Dead Sea filamentous fungus Eurotium rubrum.</title>
        <authorList>
            <person name="Kis-Papo T."/>
            <person name="Weig A.R."/>
            <person name="Riley R."/>
            <person name="Persoh D."/>
            <person name="Salamov A."/>
            <person name="Sun H."/>
            <person name="Lipzen A."/>
            <person name="Wasser S.P."/>
            <person name="Rambold G."/>
            <person name="Grigoriev I.V."/>
            <person name="Nevo E."/>
        </authorList>
    </citation>
    <scope>NUCLEOTIDE SEQUENCE [LARGE SCALE GENOMIC DNA]</scope>
    <source>
        <strain evidence="2">CBS 135680</strain>
    </source>
</reference>
<dbReference type="Proteomes" id="UP000019804">
    <property type="component" value="Unassembled WGS sequence"/>
</dbReference>
<dbReference type="OrthoDB" id="4505701at2759"/>
<gene>
    <name evidence="1" type="ORF">EURHEDRAFT_382319</name>
</gene>
<dbReference type="GeneID" id="63694643"/>
<name>A0A017S0C1_ASPRC</name>
<dbReference type="EMBL" id="KK088477">
    <property type="protein sequence ID" value="EYE90039.1"/>
    <property type="molecule type" value="Genomic_DNA"/>
</dbReference>
<evidence type="ECO:0000313" key="2">
    <source>
        <dbReference type="Proteomes" id="UP000019804"/>
    </source>
</evidence>
<protein>
    <submittedName>
        <fullName evidence="1">Uncharacterized protein</fullName>
    </submittedName>
</protein>
<evidence type="ECO:0000313" key="1">
    <source>
        <dbReference type="EMBL" id="EYE90039.1"/>
    </source>
</evidence>
<dbReference type="AlphaFoldDB" id="A0A017S0C1"/>